<organism evidence="2 3">
    <name type="scientific">Haloactinopolyspora alba</name>
    <dbReference type="NCBI Taxonomy" id="648780"/>
    <lineage>
        <taxon>Bacteria</taxon>
        <taxon>Bacillati</taxon>
        <taxon>Actinomycetota</taxon>
        <taxon>Actinomycetes</taxon>
        <taxon>Jiangellales</taxon>
        <taxon>Jiangellaceae</taxon>
        <taxon>Haloactinopolyspora</taxon>
    </lineage>
</organism>
<name>A0A2P8EBF2_9ACTN</name>
<sequence>MDTVVRLAEQTHGEEGGFPAWGWGISAFVILMTLLFVTLSFGKGRPHA</sequence>
<dbReference type="RefSeq" id="WP_165358439.1">
    <property type="nucleotide sequence ID" value="NZ_ML142898.1"/>
</dbReference>
<feature type="transmembrane region" description="Helical" evidence="1">
    <location>
        <begin position="20"/>
        <end position="42"/>
    </location>
</feature>
<dbReference type="EMBL" id="PYGE01000002">
    <property type="protein sequence ID" value="PSL06801.1"/>
    <property type="molecule type" value="Genomic_DNA"/>
</dbReference>
<keyword evidence="1" id="KW-0812">Transmembrane</keyword>
<dbReference type="AlphaFoldDB" id="A0A2P8EBF2"/>
<evidence type="ECO:0000313" key="2">
    <source>
        <dbReference type="EMBL" id="PSL06801.1"/>
    </source>
</evidence>
<gene>
    <name evidence="2" type="ORF">CLV30_102189</name>
</gene>
<accession>A0A2P8EBF2</accession>
<reference evidence="2 3" key="1">
    <citation type="submission" date="2018-03" db="EMBL/GenBank/DDBJ databases">
        <title>Genomic Encyclopedia of Archaeal and Bacterial Type Strains, Phase II (KMG-II): from individual species to whole genera.</title>
        <authorList>
            <person name="Goeker M."/>
        </authorList>
    </citation>
    <scope>NUCLEOTIDE SEQUENCE [LARGE SCALE GENOMIC DNA]</scope>
    <source>
        <strain evidence="2 3">DSM 45211</strain>
    </source>
</reference>
<comment type="caution">
    <text evidence="2">The sequence shown here is derived from an EMBL/GenBank/DDBJ whole genome shotgun (WGS) entry which is preliminary data.</text>
</comment>
<dbReference type="Proteomes" id="UP000243528">
    <property type="component" value="Unassembled WGS sequence"/>
</dbReference>
<protein>
    <submittedName>
        <fullName evidence="2">Uncharacterized protein</fullName>
    </submittedName>
</protein>
<evidence type="ECO:0000256" key="1">
    <source>
        <dbReference type="SAM" id="Phobius"/>
    </source>
</evidence>
<keyword evidence="1" id="KW-1133">Transmembrane helix</keyword>
<evidence type="ECO:0000313" key="3">
    <source>
        <dbReference type="Proteomes" id="UP000243528"/>
    </source>
</evidence>
<proteinExistence type="predicted"/>
<keyword evidence="1" id="KW-0472">Membrane</keyword>
<keyword evidence="3" id="KW-1185">Reference proteome</keyword>